<dbReference type="AlphaFoldDB" id="A0AAP2GMD4"/>
<feature type="domain" description="Transcription regulator PadR N-terminal" evidence="1">
    <location>
        <begin position="22"/>
        <end position="90"/>
    </location>
</feature>
<name>A0AAP2GMD4_9BACT</name>
<protein>
    <submittedName>
        <fullName evidence="2">PadR family transcriptional regulator</fullName>
    </submittedName>
</protein>
<organism evidence="2 3">
    <name type="scientific">Chryseosolibacter histidini</name>
    <dbReference type="NCBI Taxonomy" id="2782349"/>
    <lineage>
        <taxon>Bacteria</taxon>
        <taxon>Pseudomonadati</taxon>
        <taxon>Bacteroidota</taxon>
        <taxon>Cytophagia</taxon>
        <taxon>Cytophagales</taxon>
        <taxon>Chryseotaleaceae</taxon>
        <taxon>Chryseosolibacter</taxon>
    </lineage>
</organism>
<dbReference type="EMBL" id="JAHESF010000058">
    <property type="protein sequence ID" value="MBT1701124.1"/>
    <property type="molecule type" value="Genomic_DNA"/>
</dbReference>
<evidence type="ECO:0000313" key="2">
    <source>
        <dbReference type="EMBL" id="MBT1701124.1"/>
    </source>
</evidence>
<accession>A0AAP2GMD4</accession>
<dbReference type="InterPro" id="IPR036390">
    <property type="entry name" value="WH_DNA-bd_sf"/>
</dbReference>
<gene>
    <name evidence="2" type="ORF">KK083_29800</name>
</gene>
<sequence length="118" mass="12969">MKGTYLGELEELVLLTVGILYNKAYGVAVMDEIERQAGRSLNISAVHAVLTRLEEKGLVTSQMSDPTQERGGRRKRIFLLTAAGKRALEEANALRTQMFNQIPRVALDFSLAACSLSS</sequence>
<dbReference type="Gene3D" id="1.10.10.10">
    <property type="entry name" value="Winged helix-like DNA-binding domain superfamily/Winged helix DNA-binding domain"/>
    <property type="match status" value="1"/>
</dbReference>
<dbReference type="InterPro" id="IPR005149">
    <property type="entry name" value="Tscrpt_reg_PadR_N"/>
</dbReference>
<keyword evidence="3" id="KW-1185">Reference proteome</keyword>
<dbReference type="RefSeq" id="WP_254169811.1">
    <property type="nucleotide sequence ID" value="NZ_JAHESF010000058.1"/>
</dbReference>
<dbReference type="InterPro" id="IPR036388">
    <property type="entry name" value="WH-like_DNA-bd_sf"/>
</dbReference>
<dbReference type="Pfam" id="PF03551">
    <property type="entry name" value="PadR"/>
    <property type="match status" value="1"/>
</dbReference>
<evidence type="ECO:0000313" key="3">
    <source>
        <dbReference type="Proteomes" id="UP001319200"/>
    </source>
</evidence>
<dbReference type="Proteomes" id="UP001319200">
    <property type="component" value="Unassembled WGS sequence"/>
</dbReference>
<proteinExistence type="predicted"/>
<evidence type="ECO:0000259" key="1">
    <source>
        <dbReference type="Pfam" id="PF03551"/>
    </source>
</evidence>
<reference evidence="2 3" key="1">
    <citation type="submission" date="2021-05" db="EMBL/GenBank/DDBJ databases">
        <title>A Polyphasic approach of four new species of the genus Ohtaekwangia: Ohtaekwangia histidinii sp. nov., Ohtaekwangia cretensis sp. nov., Ohtaekwangia indiensis sp. nov., Ohtaekwangia reichenbachii sp. nov. from diverse environment.</title>
        <authorList>
            <person name="Octaviana S."/>
        </authorList>
    </citation>
    <scope>NUCLEOTIDE SEQUENCE [LARGE SCALE GENOMIC DNA]</scope>
    <source>
        <strain evidence="2 3">PWU4</strain>
    </source>
</reference>
<comment type="caution">
    <text evidence="2">The sequence shown here is derived from an EMBL/GenBank/DDBJ whole genome shotgun (WGS) entry which is preliminary data.</text>
</comment>
<dbReference type="SUPFAM" id="SSF46785">
    <property type="entry name" value="Winged helix' DNA-binding domain"/>
    <property type="match status" value="1"/>
</dbReference>